<feature type="compositionally biased region" description="Polar residues" evidence="2">
    <location>
        <begin position="756"/>
        <end position="768"/>
    </location>
</feature>
<dbReference type="InterPro" id="IPR032675">
    <property type="entry name" value="LRR_dom_sf"/>
</dbReference>
<dbReference type="InterPro" id="IPR001611">
    <property type="entry name" value="Leu-rich_rpt"/>
</dbReference>
<dbReference type="Pfam" id="PF13516">
    <property type="entry name" value="LRR_6"/>
    <property type="match status" value="8"/>
</dbReference>
<keyword evidence="1" id="KW-0175">Coiled coil</keyword>
<feature type="compositionally biased region" description="Basic and acidic residues" evidence="2">
    <location>
        <begin position="822"/>
        <end position="833"/>
    </location>
</feature>
<feature type="compositionally biased region" description="Polar residues" evidence="2">
    <location>
        <begin position="807"/>
        <end position="817"/>
    </location>
</feature>
<dbReference type="PANTHER" id="PTHR24114">
    <property type="entry name" value="LEUCINE RICH REPEAT FAMILY PROTEIN"/>
    <property type="match status" value="1"/>
</dbReference>
<reference evidence="3 4" key="1">
    <citation type="journal article" date="2022" name="bioRxiv">
        <title>Genomics of Preaxostyla Flagellates Illuminates Evolutionary Transitions and the Path Towards Mitochondrial Loss.</title>
        <authorList>
            <person name="Novak L.V.F."/>
            <person name="Treitli S.C."/>
            <person name="Pyrih J."/>
            <person name="Halakuc P."/>
            <person name="Pipaliya S.V."/>
            <person name="Vacek V."/>
            <person name="Brzon O."/>
            <person name="Soukal P."/>
            <person name="Eme L."/>
            <person name="Dacks J.B."/>
            <person name="Karnkowska A."/>
            <person name="Elias M."/>
            <person name="Hampl V."/>
        </authorList>
    </citation>
    <scope>NUCLEOTIDE SEQUENCE [LARGE SCALE GENOMIC DNA]</scope>
    <source>
        <strain evidence="3">NAU3</strain>
        <tissue evidence="3">Gut</tissue>
    </source>
</reference>
<feature type="compositionally biased region" description="Basic and acidic residues" evidence="2">
    <location>
        <begin position="769"/>
        <end position="783"/>
    </location>
</feature>
<feature type="region of interest" description="Disordered" evidence="2">
    <location>
        <begin position="751"/>
        <end position="849"/>
    </location>
</feature>
<feature type="compositionally biased region" description="Low complexity" evidence="2">
    <location>
        <begin position="322"/>
        <end position="333"/>
    </location>
</feature>
<protein>
    <submittedName>
        <fullName evidence="3">Leucine Rich Repeat family protein</fullName>
    </submittedName>
</protein>
<dbReference type="PANTHER" id="PTHR24114:SF2">
    <property type="entry name" value="F-BOX DOMAIN-CONTAINING PROTEIN-RELATED"/>
    <property type="match status" value="1"/>
</dbReference>
<evidence type="ECO:0000256" key="1">
    <source>
        <dbReference type="SAM" id="Coils"/>
    </source>
</evidence>
<dbReference type="Proteomes" id="UP001281761">
    <property type="component" value="Unassembled WGS sequence"/>
</dbReference>
<dbReference type="Gene3D" id="3.80.10.10">
    <property type="entry name" value="Ribonuclease Inhibitor"/>
    <property type="match status" value="4"/>
</dbReference>
<feature type="compositionally biased region" description="Basic and acidic residues" evidence="2">
    <location>
        <begin position="790"/>
        <end position="805"/>
    </location>
</feature>
<accession>A0ABQ9YK61</accession>
<feature type="coiled-coil region" evidence="1">
    <location>
        <begin position="659"/>
        <end position="714"/>
    </location>
</feature>
<keyword evidence="4" id="KW-1185">Reference proteome</keyword>
<feature type="compositionally biased region" description="Basic and acidic residues" evidence="2">
    <location>
        <begin position="274"/>
        <end position="284"/>
    </location>
</feature>
<feature type="compositionally biased region" description="Basic and acidic residues" evidence="2">
    <location>
        <begin position="920"/>
        <end position="932"/>
    </location>
</feature>
<feature type="compositionally biased region" description="Basic residues" evidence="2">
    <location>
        <begin position="946"/>
        <end position="956"/>
    </location>
</feature>
<dbReference type="InterPro" id="IPR052394">
    <property type="entry name" value="LRR-containing"/>
</dbReference>
<dbReference type="SMART" id="SM00368">
    <property type="entry name" value="LRR_RI"/>
    <property type="match status" value="12"/>
</dbReference>
<feature type="region of interest" description="Disordered" evidence="2">
    <location>
        <begin position="920"/>
        <end position="956"/>
    </location>
</feature>
<sequence length="956" mass="105560">MEDTYFDHEEGQDIDFVCPLTEEEIEDIFLAKCDDLQKEPSNVQRDRFFQTVYSQCSGSVFNLSECGIGPNAMLVIEDVLAQKDCYSVLKLSSNNLRDKGASSLASLFSKGNNSICVLDLRSNDIGPTGATDLFNALMYNDTLAVMDLSSIAGANRNHIGSAAYTLAELLTRTQVLTSINLQSNSISLDGLTSIVHALAAYNNTLTHIELSSNSLGSEGAKLIGALLPNTAVKSLGFSENAIGDKGAIEIARGIFEAPEEIIESIEKKRAEAKEKRKKERERLGLPDSDDDGDLYDDDYDNERPKRRAKTTMNKTRTRKKTSTASSATRSPKSGTKKGMRTAEAEELLMDRSEQTDILGETATQPLDEIEEAEAPPLPSSPTPSELFHHLLPYAESEIERKKKPRLVRKIQGSGAFNPTGETVQSVVDAANEEIDENDDEDTADEDVEKPGVCHLEELTLSSNNITEKGAKVLAVALMKNRFLTKLDLSHNKVGVLGAQAVAEMVASNRTLLRLVLVDCKLSPSGSSQIGRALGHNGNMEYIDLSGNGMGDEGARGFADGITSNPQLRVHTLILAGNGITDVGGVALGKALEGNKSVQRLGLSSNELENETVNTLIATLRTNTTLLTVELKYNNAAHILILGMVDLLSENKKRRKETFSQRLSETLSQLRADVALLNDTRYKLADRQDELMAQCQELIQKRALLEETKLKCQEKENAMLAEIDANSKLMYALTDETTKLAADTSKAKTEGDYKYRTMQTRINRTQQSKVEGERKRKKQVREFEQDGVETEAEKKDREKHEEEDRLNATLTSSHNTLPPLTARSEEGGKTDRSRGSLSNADSQPELAPVEQKMTMTIARELRPKLEEQVAEAERLFGVIKKWTQDTLTALRLSKATKKWQDGPPLPFDFLPEEEKAVIRMKQEDEEKRRKAQELKALLGGGDATQAKPKKPRPKSKK</sequence>
<feature type="compositionally biased region" description="Basic residues" evidence="2">
    <location>
        <begin position="304"/>
        <end position="321"/>
    </location>
</feature>
<gene>
    <name evidence="3" type="ORF">BLNAU_649</name>
</gene>
<name>A0ABQ9YK61_9EUKA</name>
<dbReference type="SUPFAM" id="SSF52047">
    <property type="entry name" value="RNI-like"/>
    <property type="match status" value="2"/>
</dbReference>
<evidence type="ECO:0000313" key="3">
    <source>
        <dbReference type="EMBL" id="KAK2964118.1"/>
    </source>
</evidence>
<organism evidence="3 4">
    <name type="scientific">Blattamonas nauphoetae</name>
    <dbReference type="NCBI Taxonomy" id="2049346"/>
    <lineage>
        <taxon>Eukaryota</taxon>
        <taxon>Metamonada</taxon>
        <taxon>Preaxostyla</taxon>
        <taxon>Oxymonadida</taxon>
        <taxon>Blattamonas</taxon>
    </lineage>
</organism>
<proteinExistence type="predicted"/>
<comment type="caution">
    <text evidence="3">The sequence shown here is derived from an EMBL/GenBank/DDBJ whole genome shotgun (WGS) entry which is preliminary data.</text>
</comment>
<dbReference type="EMBL" id="JARBJD010000003">
    <property type="protein sequence ID" value="KAK2964118.1"/>
    <property type="molecule type" value="Genomic_DNA"/>
</dbReference>
<feature type="compositionally biased region" description="Acidic residues" evidence="2">
    <location>
        <begin position="287"/>
        <end position="300"/>
    </location>
</feature>
<evidence type="ECO:0000313" key="4">
    <source>
        <dbReference type="Proteomes" id="UP001281761"/>
    </source>
</evidence>
<feature type="region of interest" description="Disordered" evidence="2">
    <location>
        <begin position="274"/>
        <end position="341"/>
    </location>
</feature>
<evidence type="ECO:0000256" key="2">
    <source>
        <dbReference type="SAM" id="MobiDB-lite"/>
    </source>
</evidence>